<evidence type="ECO:0000256" key="5">
    <source>
        <dbReference type="ARBA" id="ARBA00022723"/>
    </source>
</evidence>
<dbReference type="InterPro" id="IPR006935">
    <property type="entry name" value="Helicase/UvrB_N"/>
</dbReference>
<keyword evidence="10" id="KW-0862">Zinc</keyword>
<sequence length="1295" mass="145903">MSSLTSIEPEDSNTNLASSGSRLVASRDAVMETDAIVEMDNSSSDESNYDKDEERFSQRNASERRKLQNVKFQALLSKRADAESVDDVKLSVPNLPDAELSTAHLVAKQDLGIGLLDPREYQVELFERAKSQNTIAVLDTGSGKTLIAVLLLKHIIQNELIDRADGKPHRISFFLVDSVTLAYQQAAVLRNSIDQNVAHFFGAMGVDLWSKQTWIEYFEKNMVIVCTAEILYQCLLSSYIKMDQINLLIFDEAHHTKKDHPYARESYFKTDPSQRPRIFGMTASPIDTKGDIVEAAVTLEKLLDSKIATTSNPTLLRQVVSRPMEKVWTYDKLEMPFATTLYKALEDRFGDMGSLESTFRFARQASSELGRWCSDRVWMHALADDVLPKLESNVSKLLSDNSGQIPESAYKEIFRIKEASDIVKKHVFGRPDRPGELSPKVQLLCDELRKCFGCPMETKCIVFTKKRYTAKMLFELFTQLEIPSLRPGVLIGVRCNDAAGMNVTFRQQFLAATGATLTYHSAIAILARYASSLQYERGIVAQAAYVVLPVNNTFVCEVILPEKSPIRGFVGSPEVKKSTAKQSAAFDACLMLRKHKLLDDYFNSVYHKRLPVMRNAKLAITSKRTNLYAMLSKPSLWDKQLGTLPDQIYVTIISFVPSKELSRELGPLVLLTRKRLPKFPPFSIFLEEDIETMVHSASQEESLLISFQNLDLLTTFTLRVFQDVFHKVYARETEKLPYWLAPARLEEGSATSIIQNNPIDWSTLSFVSDNEEIIFPASTAPEHLVNRFVYDKWDGRYRYFTVAIDEALSPSSPPPSFVPRRKNMKDIMDYTLSLSKNSRAAFLSKCNWSQPVLRAELVRLRRNFLDKMTEKEKNVETRCVICIEPLKVSAIPASIAASCLAFPAIISRLDAYLIALEACEKLELVVDPGYALEAFTKDSDNTEEHRAQQIHVQRGMGKNYERLEFLGDCFLKMATSISLFTQNPDDDEFDYHVNRMCLICNKNLFNSANKKKLYQYIRSRSFSRHTWYPDSLALLQGKDHSKKVSAEGRHALGEKTIADVCEAVIGASLLSGGVDHRFDVAVRAMAMVSNKFLGALAVKLGLHTHLKHFSNPLQAQITHYAEEIQAAESESEGAVDYWVPTKDPPKCLPDMVEAYLGAAFVDSNFSFEVVEEFFQRHIKPYFQDMTIYDTFANKHPTTFLHNRLTNEYDCTNYCLKAGEIPGVDGNAVSILAAVIIHDTVIAEGTASSSRYAKIKASERALAILDGIGVPEFRAKYHCNCRESDNSPQVDIGTAI</sequence>
<gene>
    <name evidence="22" type="primary">DCL1</name>
    <name evidence="22" type="ORF">ATNIH1004_001428</name>
</gene>
<comment type="cofactor">
    <cofactor evidence="1">
        <name>Mn(2+)</name>
        <dbReference type="ChEBI" id="CHEBI:29035"/>
    </cofactor>
</comment>
<dbReference type="RefSeq" id="XP_033431885.1">
    <property type="nucleotide sequence ID" value="XM_033566128.1"/>
</dbReference>
<dbReference type="EMBL" id="QUQM01000002">
    <property type="protein sequence ID" value="KAA8652524.1"/>
    <property type="molecule type" value="Genomic_DNA"/>
</dbReference>
<dbReference type="PROSITE" id="PS51327">
    <property type="entry name" value="DICER_DSRBF"/>
    <property type="match status" value="1"/>
</dbReference>
<dbReference type="InterPro" id="IPR056755">
    <property type="entry name" value="DSRM_2"/>
</dbReference>
<evidence type="ECO:0000256" key="13">
    <source>
        <dbReference type="ARBA" id="ARBA00022884"/>
    </source>
</evidence>
<dbReference type="InterPro" id="IPR005034">
    <property type="entry name" value="Dicer_dimerisation"/>
</dbReference>
<feature type="domain" description="RNase III" evidence="18">
    <location>
        <begin position="933"/>
        <end position="1073"/>
    </location>
</feature>
<evidence type="ECO:0000256" key="12">
    <source>
        <dbReference type="ARBA" id="ARBA00022842"/>
    </source>
</evidence>
<keyword evidence="4" id="KW-0930">Antiviral protein</keyword>
<dbReference type="FunFam" id="3.30.160.380:FF:000004">
    <property type="entry name" value="Dicer-like protein 1"/>
    <property type="match status" value="1"/>
</dbReference>
<dbReference type="GO" id="GO:0030422">
    <property type="term" value="P:siRNA processing"/>
    <property type="evidence" value="ECO:0007669"/>
    <property type="project" value="TreeGrafter"/>
</dbReference>
<keyword evidence="8" id="KW-0378">Hydrolase</keyword>
<evidence type="ECO:0000256" key="10">
    <source>
        <dbReference type="ARBA" id="ARBA00022833"/>
    </source>
</evidence>
<dbReference type="Pfam" id="PF00636">
    <property type="entry name" value="Ribonuclease_3"/>
    <property type="match status" value="2"/>
</dbReference>
<dbReference type="GO" id="GO:0050688">
    <property type="term" value="P:regulation of defense response to virus"/>
    <property type="evidence" value="ECO:0007669"/>
    <property type="project" value="UniProtKB-KW"/>
</dbReference>
<evidence type="ECO:0000256" key="11">
    <source>
        <dbReference type="ARBA" id="ARBA00022840"/>
    </source>
</evidence>
<dbReference type="GO" id="GO:0005634">
    <property type="term" value="C:nucleus"/>
    <property type="evidence" value="ECO:0007669"/>
    <property type="project" value="TreeGrafter"/>
</dbReference>
<feature type="compositionally biased region" description="Polar residues" evidence="17">
    <location>
        <begin position="1"/>
        <end position="21"/>
    </location>
</feature>
<dbReference type="CDD" id="cd00593">
    <property type="entry name" value="RIBOc"/>
    <property type="match status" value="1"/>
</dbReference>
<dbReference type="GO" id="GO:0003677">
    <property type="term" value="F:DNA binding"/>
    <property type="evidence" value="ECO:0007669"/>
    <property type="project" value="InterPro"/>
</dbReference>
<dbReference type="GO" id="GO:0005524">
    <property type="term" value="F:ATP binding"/>
    <property type="evidence" value="ECO:0007669"/>
    <property type="project" value="UniProtKB-KW"/>
</dbReference>
<feature type="domain" description="Helicase ATP-binding" evidence="20">
    <location>
        <begin position="125"/>
        <end position="303"/>
    </location>
</feature>
<keyword evidence="5" id="KW-0479">Metal-binding</keyword>
<feature type="domain" description="PAZ" evidence="19">
    <location>
        <begin position="762"/>
        <end position="890"/>
    </location>
</feature>
<name>A0A5M9N4K4_9EURO</name>
<keyword evidence="7" id="KW-0547">Nucleotide-binding</keyword>
<evidence type="ECO:0000256" key="4">
    <source>
        <dbReference type="ARBA" id="ARBA00022721"/>
    </source>
</evidence>
<dbReference type="Gene3D" id="1.10.1520.10">
    <property type="entry name" value="Ribonuclease III domain"/>
    <property type="match status" value="2"/>
</dbReference>
<dbReference type="VEuPathDB" id="FungiDB:EYZ11_002644"/>
<dbReference type="PROSITE" id="PS50821">
    <property type="entry name" value="PAZ"/>
    <property type="match status" value="1"/>
</dbReference>
<organism evidence="22 23">
    <name type="scientific">Aspergillus tanneri</name>
    <dbReference type="NCBI Taxonomy" id="1220188"/>
    <lineage>
        <taxon>Eukaryota</taxon>
        <taxon>Fungi</taxon>
        <taxon>Dikarya</taxon>
        <taxon>Ascomycota</taxon>
        <taxon>Pezizomycotina</taxon>
        <taxon>Eurotiomycetes</taxon>
        <taxon>Eurotiomycetidae</taxon>
        <taxon>Eurotiales</taxon>
        <taxon>Aspergillaceae</taxon>
        <taxon>Aspergillus</taxon>
        <taxon>Aspergillus subgen. Circumdati</taxon>
    </lineage>
</organism>
<dbReference type="VEuPathDB" id="FungiDB:EYZ11_002626"/>
<comment type="cofactor">
    <cofactor evidence="2">
        <name>Mg(2+)</name>
        <dbReference type="ChEBI" id="CHEBI:18420"/>
    </cofactor>
</comment>
<dbReference type="Gene3D" id="3.30.160.380">
    <property type="entry name" value="Dicer dimerisation domain"/>
    <property type="match status" value="1"/>
</dbReference>
<dbReference type="SUPFAM" id="SSF69065">
    <property type="entry name" value="RNase III domain-like"/>
    <property type="match status" value="2"/>
</dbReference>
<evidence type="ECO:0000256" key="1">
    <source>
        <dbReference type="ARBA" id="ARBA00001936"/>
    </source>
</evidence>
<dbReference type="Pfam" id="PF04851">
    <property type="entry name" value="ResIII"/>
    <property type="match status" value="1"/>
</dbReference>
<keyword evidence="6" id="KW-0677">Repeat</keyword>
<dbReference type="VEuPathDB" id="FungiDB:EYZ11_002636"/>
<evidence type="ECO:0000256" key="9">
    <source>
        <dbReference type="ARBA" id="ARBA00022806"/>
    </source>
</evidence>
<dbReference type="PROSITE" id="PS50142">
    <property type="entry name" value="RNASE_3_2"/>
    <property type="match status" value="2"/>
</dbReference>
<dbReference type="GO" id="GO:0005737">
    <property type="term" value="C:cytoplasm"/>
    <property type="evidence" value="ECO:0007669"/>
    <property type="project" value="TreeGrafter"/>
</dbReference>
<dbReference type="PANTHER" id="PTHR14950:SF62">
    <property type="entry name" value="DICER-LIKE PROTEIN 1"/>
    <property type="match status" value="1"/>
</dbReference>
<dbReference type="InterPro" id="IPR000999">
    <property type="entry name" value="RNase_III_dom"/>
</dbReference>
<dbReference type="InterPro" id="IPR038248">
    <property type="entry name" value="Dicer_dimer_sf"/>
</dbReference>
<comment type="caution">
    <text evidence="22">The sequence shown here is derived from an EMBL/GenBank/DDBJ whole genome shotgun (WGS) entry which is preliminary data.</text>
</comment>
<reference evidence="22 23" key="1">
    <citation type="submission" date="2019-08" db="EMBL/GenBank/DDBJ databases">
        <title>The genome sequence of a newly discovered highly antifungal drug resistant Aspergillus species, Aspergillus tanneri NIH 1004.</title>
        <authorList>
            <person name="Mounaud S."/>
            <person name="Singh I."/>
            <person name="Joardar V."/>
            <person name="Pakala S."/>
            <person name="Pakala S."/>
            <person name="Venepally P."/>
            <person name="Chung J.K."/>
            <person name="Losada L."/>
            <person name="Nierman W.C."/>
        </authorList>
    </citation>
    <scope>NUCLEOTIDE SEQUENCE [LARGE SCALE GENOMIC DNA]</scope>
    <source>
        <strain evidence="22 23">NIH1004</strain>
    </source>
</reference>
<evidence type="ECO:0000256" key="15">
    <source>
        <dbReference type="ARBA" id="ARBA00023211"/>
    </source>
</evidence>
<evidence type="ECO:0000259" key="19">
    <source>
        <dbReference type="PROSITE" id="PS50821"/>
    </source>
</evidence>
<dbReference type="Pfam" id="PF03368">
    <property type="entry name" value="Dicer_dimer"/>
    <property type="match status" value="1"/>
</dbReference>
<dbReference type="GO" id="GO:0004525">
    <property type="term" value="F:ribonuclease III activity"/>
    <property type="evidence" value="ECO:0007669"/>
    <property type="project" value="InterPro"/>
</dbReference>
<evidence type="ECO:0000256" key="7">
    <source>
        <dbReference type="ARBA" id="ARBA00022741"/>
    </source>
</evidence>
<dbReference type="GO" id="GO:0004386">
    <property type="term" value="F:helicase activity"/>
    <property type="evidence" value="ECO:0007669"/>
    <property type="project" value="UniProtKB-KW"/>
</dbReference>
<keyword evidence="11" id="KW-0067">ATP-binding</keyword>
<dbReference type="PROSITE" id="PS51192">
    <property type="entry name" value="HELICASE_ATP_BIND_1"/>
    <property type="match status" value="1"/>
</dbReference>
<evidence type="ECO:0000256" key="3">
    <source>
        <dbReference type="ARBA" id="ARBA00020797"/>
    </source>
</evidence>
<evidence type="ECO:0000259" key="20">
    <source>
        <dbReference type="PROSITE" id="PS51192"/>
    </source>
</evidence>
<dbReference type="FunFam" id="3.40.50.300:FF:001988">
    <property type="entry name" value="Dicer-like protein 1"/>
    <property type="match status" value="1"/>
</dbReference>
<dbReference type="GeneID" id="54324130"/>
<dbReference type="InterPro" id="IPR003100">
    <property type="entry name" value="PAZ_dom"/>
</dbReference>
<dbReference type="Proteomes" id="UP000324241">
    <property type="component" value="Unassembled WGS sequence"/>
</dbReference>
<evidence type="ECO:0000256" key="14">
    <source>
        <dbReference type="ARBA" id="ARBA00023118"/>
    </source>
</evidence>
<accession>A0A5M9N4K4</accession>
<evidence type="ECO:0000259" key="18">
    <source>
        <dbReference type="PROSITE" id="PS50142"/>
    </source>
</evidence>
<dbReference type="Pfam" id="PF24995">
    <property type="entry name" value="DSRM_2"/>
    <property type="match status" value="1"/>
</dbReference>
<feature type="region of interest" description="Disordered" evidence="17">
    <location>
        <begin position="1"/>
        <end position="63"/>
    </location>
</feature>
<protein>
    <recommendedName>
        <fullName evidence="3">Dicer-like protein 1</fullName>
    </recommendedName>
</protein>
<dbReference type="InterPro" id="IPR027417">
    <property type="entry name" value="P-loop_NTPase"/>
</dbReference>
<feature type="domain" description="RNase III" evidence="18">
    <location>
        <begin position="1086"/>
        <end position="1164"/>
    </location>
</feature>
<dbReference type="GO" id="GO:0051607">
    <property type="term" value="P:defense response to virus"/>
    <property type="evidence" value="ECO:0007669"/>
    <property type="project" value="UniProtKB-KW"/>
</dbReference>
<evidence type="ECO:0000256" key="16">
    <source>
        <dbReference type="PROSITE-ProRule" id="PRU00657"/>
    </source>
</evidence>
<evidence type="ECO:0000256" key="6">
    <source>
        <dbReference type="ARBA" id="ARBA00022737"/>
    </source>
</evidence>
<keyword evidence="12" id="KW-0460">Magnesium</keyword>
<keyword evidence="13 16" id="KW-0694">RNA-binding</keyword>
<dbReference type="InterPro" id="IPR036389">
    <property type="entry name" value="RNase_III_sf"/>
</dbReference>
<keyword evidence="15" id="KW-0464">Manganese</keyword>
<dbReference type="PANTHER" id="PTHR14950">
    <property type="entry name" value="DICER-RELATED"/>
    <property type="match status" value="1"/>
</dbReference>
<evidence type="ECO:0000313" key="23">
    <source>
        <dbReference type="Proteomes" id="UP000324241"/>
    </source>
</evidence>
<dbReference type="OrthoDB" id="416741at2759"/>
<dbReference type="CDD" id="cd18034">
    <property type="entry name" value="DEXHc_dicer"/>
    <property type="match status" value="1"/>
</dbReference>
<evidence type="ECO:0000256" key="8">
    <source>
        <dbReference type="ARBA" id="ARBA00022801"/>
    </source>
</evidence>
<dbReference type="GO" id="GO:0003723">
    <property type="term" value="F:RNA binding"/>
    <property type="evidence" value="ECO:0007669"/>
    <property type="project" value="UniProtKB-UniRule"/>
</dbReference>
<proteinExistence type="predicted"/>
<feature type="domain" description="Dicer dsRNA-binding fold" evidence="21">
    <location>
        <begin position="522"/>
        <end position="612"/>
    </location>
</feature>
<keyword evidence="14" id="KW-0051">Antiviral defense</keyword>
<dbReference type="SMART" id="SM00487">
    <property type="entry name" value="DEXDc"/>
    <property type="match status" value="1"/>
</dbReference>
<dbReference type="SMART" id="SM00535">
    <property type="entry name" value="RIBOc"/>
    <property type="match status" value="1"/>
</dbReference>
<evidence type="ECO:0000259" key="21">
    <source>
        <dbReference type="PROSITE" id="PS51327"/>
    </source>
</evidence>
<evidence type="ECO:0000256" key="17">
    <source>
        <dbReference type="SAM" id="MobiDB-lite"/>
    </source>
</evidence>
<dbReference type="SUPFAM" id="SSF52540">
    <property type="entry name" value="P-loop containing nucleoside triphosphate hydrolases"/>
    <property type="match status" value="1"/>
</dbReference>
<dbReference type="InterPro" id="IPR014001">
    <property type="entry name" value="Helicase_ATP-bd"/>
</dbReference>
<feature type="compositionally biased region" description="Basic and acidic residues" evidence="17">
    <location>
        <begin position="48"/>
        <end position="63"/>
    </location>
</feature>
<evidence type="ECO:0000256" key="2">
    <source>
        <dbReference type="ARBA" id="ARBA00001946"/>
    </source>
</evidence>
<evidence type="ECO:0000313" key="22">
    <source>
        <dbReference type="EMBL" id="KAA8652524.1"/>
    </source>
</evidence>
<dbReference type="GO" id="GO:0046872">
    <property type="term" value="F:metal ion binding"/>
    <property type="evidence" value="ECO:0007669"/>
    <property type="project" value="UniProtKB-KW"/>
</dbReference>
<dbReference type="FunFam" id="1.10.1520.10:FF:000015">
    <property type="entry name" value="Dicer-like protein 1"/>
    <property type="match status" value="1"/>
</dbReference>
<keyword evidence="9" id="KW-0347">Helicase</keyword>
<dbReference type="Gene3D" id="3.40.50.300">
    <property type="entry name" value="P-loop containing nucleotide triphosphate hydrolases"/>
    <property type="match status" value="1"/>
</dbReference>